<reference evidence="1 2" key="1">
    <citation type="submission" date="2019-03" db="EMBL/GenBank/DDBJ databases">
        <title>Genomic analyses of the natural microbiome of Caenorhabditis elegans.</title>
        <authorList>
            <person name="Samuel B."/>
        </authorList>
    </citation>
    <scope>NUCLEOTIDE SEQUENCE [LARGE SCALE GENOMIC DNA]</scope>
    <source>
        <strain evidence="1 2">JUb89</strain>
    </source>
</reference>
<name>A0A4R1XUJ7_ACICA</name>
<evidence type="ECO:0000313" key="2">
    <source>
        <dbReference type="Proteomes" id="UP000294963"/>
    </source>
</evidence>
<sequence length="84" mass="9255">MAKRFSPEFKQQAIDYALTNSSESIAALAKLFDLLYLSGFQSVQSSNSFLKLGSSMNVTPSAELTALKKMPRISVILMMEWTGS</sequence>
<comment type="caution">
    <text evidence="1">The sequence shown here is derived from an EMBL/GenBank/DDBJ whole genome shotgun (WGS) entry which is preliminary data.</text>
</comment>
<proteinExistence type="predicted"/>
<dbReference type="Proteomes" id="UP000294963">
    <property type="component" value="Unassembled WGS sequence"/>
</dbReference>
<gene>
    <name evidence="1" type="ORF">EC844_111101</name>
</gene>
<protein>
    <submittedName>
        <fullName evidence="1">Transposase-like protein</fullName>
    </submittedName>
</protein>
<evidence type="ECO:0000313" key="1">
    <source>
        <dbReference type="EMBL" id="TCM66811.1"/>
    </source>
</evidence>
<keyword evidence="2" id="KW-1185">Reference proteome</keyword>
<dbReference type="EMBL" id="SLVJ01000011">
    <property type="protein sequence ID" value="TCM66811.1"/>
    <property type="molecule type" value="Genomic_DNA"/>
</dbReference>
<organism evidence="1 2">
    <name type="scientific">Acinetobacter calcoaceticus</name>
    <dbReference type="NCBI Taxonomy" id="471"/>
    <lineage>
        <taxon>Bacteria</taxon>
        <taxon>Pseudomonadati</taxon>
        <taxon>Pseudomonadota</taxon>
        <taxon>Gammaproteobacteria</taxon>
        <taxon>Moraxellales</taxon>
        <taxon>Moraxellaceae</taxon>
        <taxon>Acinetobacter</taxon>
        <taxon>Acinetobacter calcoaceticus/baumannii complex</taxon>
    </lineage>
</organism>
<dbReference type="AlphaFoldDB" id="A0A4R1XUJ7"/>
<accession>A0A4R1XUJ7</accession>